<dbReference type="SUPFAM" id="SSF51206">
    <property type="entry name" value="cAMP-binding domain-like"/>
    <property type="match status" value="1"/>
</dbReference>
<dbReference type="SUPFAM" id="SSF46785">
    <property type="entry name" value="Winged helix' DNA-binding domain"/>
    <property type="match status" value="1"/>
</dbReference>
<gene>
    <name evidence="6" type="ORF">IAD46_00245</name>
</gene>
<dbReference type="GO" id="GO:0005829">
    <property type="term" value="C:cytosol"/>
    <property type="evidence" value="ECO:0007669"/>
    <property type="project" value="TreeGrafter"/>
</dbReference>
<dbReference type="GO" id="GO:0003700">
    <property type="term" value="F:DNA-binding transcription factor activity"/>
    <property type="evidence" value="ECO:0007669"/>
    <property type="project" value="TreeGrafter"/>
</dbReference>
<dbReference type="GO" id="GO:0003677">
    <property type="term" value="F:DNA binding"/>
    <property type="evidence" value="ECO:0007669"/>
    <property type="project" value="UniProtKB-KW"/>
</dbReference>
<dbReference type="InterPro" id="IPR036388">
    <property type="entry name" value="WH-like_DNA-bd_sf"/>
</dbReference>
<evidence type="ECO:0000256" key="1">
    <source>
        <dbReference type="ARBA" id="ARBA00023015"/>
    </source>
</evidence>
<feature type="domain" description="HTH crp-type" evidence="5">
    <location>
        <begin position="147"/>
        <end position="213"/>
    </location>
</feature>
<proteinExistence type="predicted"/>
<dbReference type="Gene3D" id="2.60.120.10">
    <property type="entry name" value="Jelly Rolls"/>
    <property type="match status" value="1"/>
</dbReference>
<reference evidence="6" key="2">
    <citation type="journal article" date="2021" name="PeerJ">
        <title>Extensive microbial diversity within the chicken gut microbiome revealed by metagenomics and culture.</title>
        <authorList>
            <person name="Gilroy R."/>
            <person name="Ravi A."/>
            <person name="Getino M."/>
            <person name="Pursley I."/>
            <person name="Horton D.L."/>
            <person name="Alikhan N.F."/>
            <person name="Baker D."/>
            <person name="Gharbi K."/>
            <person name="Hall N."/>
            <person name="Watson M."/>
            <person name="Adriaenssens E.M."/>
            <person name="Foster-Nyarko E."/>
            <person name="Jarju S."/>
            <person name="Secka A."/>
            <person name="Antonio M."/>
            <person name="Oren A."/>
            <person name="Chaudhuri R.R."/>
            <person name="La Ragione R."/>
            <person name="Hildebrand F."/>
            <person name="Pallen M.J."/>
        </authorList>
    </citation>
    <scope>NUCLEOTIDE SEQUENCE</scope>
    <source>
        <strain evidence="6">ChiW17-6978</strain>
    </source>
</reference>
<feature type="domain" description="Cyclic nucleotide-binding" evidence="4">
    <location>
        <begin position="11"/>
        <end position="133"/>
    </location>
</feature>
<dbReference type="Pfam" id="PF00027">
    <property type="entry name" value="cNMP_binding"/>
    <property type="match status" value="1"/>
</dbReference>
<dbReference type="Proteomes" id="UP000886758">
    <property type="component" value="Unassembled WGS sequence"/>
</dbReference>
<dbReference type="PANTHER" id="PTHR24567:SF74">
    <property type="entry name" value="HTH-TYPE TRANSCRIPTIONAL REGULATOR ARCR"/>
    <property type="match status" value="1"/>
</dbReference>
<accession>A0A9D1GPC1</accession>
<sequence length="219" mass="25467">MDGSNLEKLPFWKNLTEDEKRLIERNTSIQHFSKGKLILNSDEACKGLIFVLSGELRISMISQEGREITLYRLYPEELCVLSASCILQPITFETITTATKDCTVWLIHSSAFEQLMRQNLYLRCFMYELLCNRFSSVVWTMQMILFQGYDRRLAAFLITEYERTGQKTLQMTHEQIAQYTNSAREVVARMLKRFASEGYVAFKRGTITLIDIDGLKKLL</sequence>
<evidence type="ECO:0000259" key="4">
    <source>
        <dbReference type="PROSITE" id="PS50042"/>
    </source>
</evidence>
<dbReference type="PANTHER" id="PTHR24567">
    <property type="entry name" value="CRP FAMILY TRANSCRIPTIONAL REGULATORY PROTEIN"/>
    <property type="match status" value="1"/>
</dbReference>
<dbReference type="Pfam" id="PF13545">
    <property type="entry name" value="HTH_Crp_2"/>
    <property type="match status" value="1"/>
</dbReference>
<reference evidence="6" key="1">
    <citation type="submission" date="2020-10" db="EMBL/GenBank/DDBJ databases">
        <authorList>
            <person name="Gilroy R."/>
        </authorList>
    </citation>
    <scope>NUCLEOTIDE SEQUENCE</scope>
    <source>
        <strain evidence="6">ChiW17-6978</strain>
    </source>
</reference>
<keyword evidence="1" id="KW-0805">Transcription regulation</keyword>
<dbReference type="SMART" id="SM00419">
    <property type="entry name" value="HTH_CRP"/>
    <property type="match status" value="1"/>
</dbReference>
<keyword evidence="3" id="KW-0804">Transcription</keyword>
<dbReference type="InterPro" id="IPR000595">
    <property type="entry name" value="cNMP-bd_dom"/>
</dbReference>
<organism evidence="6 7">
    <name type="scientific">Candidatus Pelethenecus faecipullorum</name>
    <dbReference type="NCBI Taxonomy" id="2840900"/>
    <lineage>
        <taxon>Bacteria</taxon>
        <taxon>Bacillati</taxon>
        <taxon>Mycoplasmatota</taxon>
        <taxon>Mollicutes</taxon>
        <taxon>Candidatus Pelethenecus</taxon>
    </lineage>
</organism>
<evidence type="ECO:0000313" key="7">
    <source>
        <dbReference type="Proteomes" id="UP000886758"/>
    </source>
</evidence>
<dbReference type="InterPro" id="IPR050397">
    <property type="entry name" value="Env_Response_Regulators"/>
</dbReference>
<dbReference type="PROSITE" id="PS51063">
    <property type="entry name" value="HTH_CRP_2"/>
    <property type="match status" value="1"/>
</dbReference>
<evidence type="ECO:0000313" key="6">
    <source>
        <dbReference type="EMBL" id="HIT49437.1"/>
    </source>
</evidence>
<dbReference type="Gene3D" id="1.10.10.10">
    <property type="entry name" value="Winged helix-like DNA-binding domain superfamily/Winged helix DNA-binding domain"/>
    <property type="match status" value="1"/>
</dbReference>
<protein>
    <submittedName>
        <fullName evidence="6">Crp/Fnr family transcriptional regulator</fullName>
    </submittedName>
</protein>
<dbReference type="InterPro" id="IPR014710">
    <property type="entry name" value="RmlC-like_jellyroll"/>
</dbReference>
<dbReference type="SMART" id="SM00100">
    <property type="entry name" value="cNMP"/>
    <property type="match status" value="1"/>
</dbReference>
<evidence type="ECO:0000256" key="3">
    <source>
        <dbReference type="ARBA" id="ARBA00023163"/>
    </source>
</evidence>
<name>A0A9D1GPC1_9MOLU</name>
<comment type="caution">
    <text evidence="6">The sequence shown here is derived from an EMBL/GenBank/DDBJ whole genome shotgun (WGS) entry which is preliminary data.</text>
</comment>
<dbReference type="CDD" id="cd00038">
    <property type="entry name" value="CAP_ED"/>
    <property type="match status" value="1"/>
</dbReference>
<dbReference type="InterPro" id="IPR036390">
    <property type="entry name" value="WH_DNA-bd_sf"/>
</dbReference>
<keyword evidence="2" id="KW-0238">DNA-binding</keyword>
<dbReference type="PROSITE" id="PS50042">
    <property type="entry name" value="CNMP_BINDING_3"/>
    <property type="match status" value="1"/>
</dbReference>
<dbReference type="InterPro" id="IPR018490">
    <property type="entry name" value="cNMP-bd_dom_sf"/>
</dbReference>
<evidence type="ECO:0000259" key="5">
    <source>
        <dbReference type="PROSITE" id="PS51063"/>
    </source>
</evidence>
<dbReference type="EMBL" id="DVLF01000010">
    <property type="protein sequence ID" value="HIT49437.1"/>
    <property type="molecule type" value="Genomic_DNA"/>
</dbReference>
<dbReference type="InterPro" id="IPR012318">
    <property type="entry name" value="HTH_CRP"/>
</dbReference>
<evidence type="ECO:0000256" key="2">
    <source>
        <dbReference type="ARBA" id="ARBA00023125"/>
    </source>
</evidence>
<dbReference type="AlphaFoldDB" id="A0A9D1GPC1"/>